<keyword evidence="3" id="KW-1185">Reference proteome</keyword>
<evidence type="ECO:0000313" key="2">
    <source>
        <dbReference type="EMBL" id="CAK0899039.1"/>
    </source>
</evidence>
<comment type="caution">
    <text evidence="2">The sequence shown here is derived from an EMBL/GenBank/DDBJ whole genome shotgun (WGS) entry which is preliminary data.</text>
</comment>
<name>A0ABN9XLE1_9DINO</name>
<reference evidence="2" key="1">
    <citation type="submission" date="2023-10" db="EMBL/GenBank/DDBJ databases">
        <authorList>
            <person name="Chen Y."/>
            <person name="Shah S."/>
            <person name="Dougan E. K."/>
            <person name="Thang M."/>
            <person name="Chan C."/>
        </authorList>
    </citation>
    <scope>NUCLEOTIDE SEQUENCE [LARGE SCALE GENOMIC DNA]</scope>
</reference>
<sequence length="277" mass="29503">MPRGAPSRRGRTAGGAARGRGRGLGRAAGLLAPAVCCPLAARQGPRAVACAPPAPTCRLELMGLKDAGAYRRAARDVARPGQALFSGFNIPNKKKDEPLLEWAAALLERVPGADVNVHYSLKHQRRGDGAVEAFEHFCGRAASIGVGGVLLVTGPRGPPCDAVRVLERLGGRHPAPGAVRLGVAFNACLPSQGQRQRERERLARKLGTGLVEEVWLNTGDDAELLSSGAEYARAAAAEARAGRPVRLFGSVLLPNEAQLRQFRERPWNGVHFSEHYL</sequence>
<protein>
    <recommendedName>
        <fullName evidence="4">Methylenetetrahydrofolate reductase (NAD(P)H)</fullName>
    </recommendedName>
</protein>
<dbReference type="EMBL" id="CAUYUJ010020542">
    <property type="protein sequence ID" value="CAK0899039.1"/>
    <property type="molecule type" value="Genomic_DNA"/>
</dbReference>
<proteinExistence type="predicted"/>
<organism evidence="2 3">
    <name type="scientific">Prorocentrum cordatum</name>
    <dbReference type="NCBI Taxonomy" id="2364126"/>
    <lineage>
        <taxon>Eukaryota</taxon>
        <taxon>Sar</taxon>
        <taxon>Alveolata</taxon>
        <taxon>Dinophyceae</taxon>
        <taxon>Prorocentrales</taxon>
        <taxon>Prorocentraceae</taxon>
        <taxon>Prorocentrum</taxon>
    </lineage>
</organism>
<dbReference type="Proteomes" id="UP001189429">
    <property type="component" value="Unassembled WGS sequence"/>
</dbReference>
<feature type="region of interest" description="Disordered" evidence="1">
    <location>
        <begin position="1"/>
        <end position="20"/>
    </location>
</feature>
<evidence type="ECO:0000313" key="3">
    <source>
        <dbReference type="Proteomes" id="UP001189429"/>
    </source>
</evidence>
<accession>A0ABN9XLE1</accession>
<evidence type="ECO:0000256" key="1">
    <source>
        <dbReference type="SAM" id="MobiDB-lite"/>
    </source>
</evidence>
<feature type="compositionally biased region" description="Basic residues" evidence="1">
    <location>
        <begin position="1"/>
        <end position="11"/>
    </location>
</feature>
<gene>
    <name evidence="2" type="ORF">PCOR1329_LOCUS76666</name>
</gene>
<evidence type="ECO:0008006" key="4">
    <source>
        <dbReference type="Google" id="ProtNLM"/>
    </source>
</evidence>